<organism evidence="1 2">
    <name type="scientific">Dreissena polymorpha</name>
    <name type="common">Zebra mussel</name>
    <name type="synonym">Mytilus polymorpha</name>
    <dbReference type="NCBI Taxonomy" id="45954"/>
    <lineage>
        <taxon>Eukaryota</taxon>
        <taxon>Metazoa</taxon>
        <taxon>Spiralia</taxon>
        <taxon>Lophotrochozoa</taxon>
        <taxon>Mollusca</taxon>
        <taxon>Bivalvia</taxon>
        <taxon>Autobranchia</taxon>
        <taxon>Heteroconchia</taxon>
        <taxon>Euheterodonta</taxon>
        <taxon>Imparidentia</taxon>
        <taxon>Neoheterodontei</taxon>
        <taxon>Myida</taxon>
        <taxon>Dreissenoidea</taxon>
        <taxon>Dreissenidae</taxon>
        <taxon>Dreissena</taxon>
    </lineage>
</organism>
<accession>A0A9D4J6S3</accession>
<evidence type="ECO:0000313" key="1">
    <source>
        <dbReference type="EMBL" id="KAH3800570.1"/>
    </source>
</evidence>
<sequence length="133" mass="15306">MHEKYLYRVLKYTENIDDGLKARDHTSTRTVCEHVESGSDYPSRFLSTSANLEAAKLFASKGWHQPKRIAQIDCERLRRENPHVQFIDLRDSSVLQRYIGPDKPVVRRCAQKYAEVLIEGYVPPSCASIVLVQ</sequence>
<reference evidence="1" key="1">
    <citation type="journal article" date="2019" name="bioRxiv">
        <title>The Genome of the Zebra Mussel, Dreissena polymorpha: A Resource for Invasive Species Research.</title>
        <authorList>
            <person name="McCartney M.A."/>
            <person name="Auch B."/>
            <person name="Kono T."/>
            <person name="Mallez S."/>
            <person name="Zhang Y."/>
            <person name="Obille A."/>
            <person name="Becker A."/>
            <person name="Abrahante J.E."/>
            <person name="Garbe J."/>
            <person name="Badalamenti J.P."/>
            <person name="Herman A."/>
            <person name="Mangelson H."/>
            <person name="Liachko I."/>
            <person name="Sullivan S."/>
            <person name="Sone E.D."/>
            <person name="Koren S."/>
            <person name="Silverstein K.A.T."/>
            <person name="Beckman K.B."/>
            <person name="Gohl D.M."/>
        </authorList>
    </citation>
    <scope>NUCLEOTIDE SEQUENCE</scope>
    <source>
        <strain evidence="1">Duluth1</strain>
        <tissue evidence="1">Whole animal</tissue>
    </source>
</reference>
<gene>
    <name evidence="1" type="ORF">DPMN_154204</name>
</gene>
<comment type="caution">
    <text evidence="1">The sequence shown here is derived from an EMBL/GenBank/DDBJ whole genome shotgun (WGS) entry which is preliminary data.</text>
</comment>
<protein>
    <submittedName>
        <fullName evidence="1">Uncharacterized protein</fullName>
    </submittedName>
</protein>
<proteinExistence type="predicted"/>
<evidence type="ECO:0000313" key="2">
    <source>
        <dbReference type="Proteomes" id="UP000828390"/>
    </source>
</evidence>
<dbReference type="EMBL" id="JAIWYP010000007">
    <property type="protein sequence ID" value="KAH3800570.1"/>
    <property type="molecule type" value="Genomic_DNA"/>
</dbReference>
<reference evidence="1" key="2">
    <citation type="submission" date="2020-11" db="EMBL/GenBank/DDBJ databases">
        <authorList>
            <person name="McCartney M.A."/>
            <person name="Auch B."/>
            <person name="Kono T."/>
            <person name="Mallez S."/>
            <person name="Becker A."/>
            <person name="Gohl D.M."/>
            <person name="Silverstein K.A.T."/>
            <person name="Koren S."/>
            <person name="Bechman K.B."/>
            <person name="Herman A."/>
            <person name="Abrahante J.E."/>
            <person name="Garbe J."/>
        </authorList>
    </citation>
    <scope>NUCLEOTIDE SEQUENCE</scope>
    <source>
        <strain evidence="1">Duluth1</strain>
        <tissue evidence="1">Whole animal</tissue>
    </source>
</reference>
<dbReference type="AlphaFoldDB" id="A0A9D4J6S3"/>
<name>A0A9D4J6S3_DREPO</name>
<keyword evidence="2" id="KW-1185">Reference proteome</keyword>
<dbReference type="Proteomes" id="UP000828390">
    <property type="component" value="Unassembled WGS sequence"/>
</dbReference>